<dbReference type="InterPro" id="IPR029052">
    <property type="entry name" value="Metallo-depent_PP-like"/>
</dbReference>
<dbReference type="GO" id="GO:0009245">
    <property type="term" value="P:lipid A biosynthetic process"/>
    <property type="evidence" value="ECO:0007669"/>
    <property type="project" value="TreeGrafter"/>
</dbReference>
<dbReference type="RefSeq" id="WP_036120979.1">
    <property type="nucleotide sequence ID" value="NZ_BMET01000001.1"/>
</dbReference>
<name>A0A084TLI3_9FLAO</name>
<dbReference type="OrthoDB" id="9773199at2"/>
<dbReference type="PANTHER" id="PTHR34990:SF2">
    <property type="entry name" value="BLL8164 PROTEIN"/>
    <property type="match status" value="1"/>
</dbReference>
<dbReference type="InterPro" id="IPR043461">
    <property type="entry name" value="LpxH-like"/>
</dbReference>
<reference evidence="1 2" key="1">
    <citation type="journal article" date="2014" name="Genome Announc.">
        <title>Draft Genome Sequence of the Algicidal Bacterium Mangrovimonas yunxiaonensis Strain LY01.</title>
        <authorList>
            <person name="Li Y."/>
            <person name="Zhu H."/>
            <person name="Li C."/>
            <person name="Zhang H."/>
            <person name="Chen Z."/>
            <person name="Zheng W."/>
            <person name="Xu H."/>
            <person name="Zheng T."/>
        </authorList>
    </citation>
    <scope>NUCLEOTIDE SEQUENCE [LARGE SCALE GENOMIC DNA]</scope>
    <source>
        <strain evidence="1 2">LY01</strain>
    </source>
</reference>
<dbReference type="GO" id="GO:0008758">
    <property type="term" value="F:UDP-2,3-diacylglucosamine hydrolase activity"/>
    <property type="evidence" value="ECO:0007669"/>
    <property type="project" value="TreeGrafter"/>
</dbReference>
<evidence type="ECO:0000313" key="1">
    <source>
        <dbReference type="EMBL" id="KFB01569.1"/>
    </source>
</evidence>
<comment type="caution">
    <text evidence="1">The sequence shown here is derived from an EMBL/GenBank/DDBJ whole genome shotgun (WGS) entry which is preliminary data.</text>
</comment>
<evidence type="ECO:0000313" key="2">
    <source>
        <dbReference type="Proteomes" id="UP000028521"/>
    </source>
</evidence>
<dbReference type="eggNOG" id="COG0622">
    <property type="taxonomic scope" value="Bacteria"/>
</dbReference>
<dbReference type="EMBL" id="JPFK01000005">
    <property type="protein sequence ID" value="KFB01569.1"/>
    <property type="molecule type" value="Genomic_DNA"/>
</dbReference>
<dbReference type="GO" id="GO:0016020">
    <property type="term" value="C:membrane"/>
    <property type="evidence" value="ECO:0007669"/>
    <property type="project" value="GOC"/>
</dbReference>
<dbReference type="Gene3D" id="3.60.21.10">
    <property type="match status" value="1"/>
</dbReference>
<reference evidence="2" key="2">
    <citation type="submission" date="2014-07" db="EMBL/GenBank/DDBJ databases">
        <title>Genome sequence of Mangrovimonas yunxiaonensis.</title>
        <authorList>
            <person name="Li Y."/>
            <person name="Zheng T."/>
        </authorList>
    </citation>
    <scope>NUCLEOTIDE SEQUENCE [LARGE SCALE GENOMIC DNA]</scope>
    <source>
        <strain evidence="2">LY01</strain>
    </source>
</reference>
<dbReference type="AlphaFoldDB" id="A0A084TLI3"/>
<accession>A0A084TLI3</accession>
<protein>
    <submittedName>
        <fullName evidence="1">Serine/threonine protein phosphatase</fullName>
    </submittedName>
</protein>
<dbReference type="PANTHER" id="PTHR34990">
    <property type="entry name" value="UDP-2,3-DIACYLGLUCOSAMINE HYDROLASE-RELATED"/>
    <property type="match status" value="1"/>
</dbReference>
<gene>
    <name evidence="1" type="ORF">IA57_06995</name>
</gene>
<dbReference type="SUPFAM" id="SSF56300">
    <property type="entry name" value="Metallo-dependent phosphatases"/>
    <property type="match status" value="1"/>
</dbReference>
<organism evidence="1 2">
    <name type="scientific">Mangrovimonas yunxiaonensis</name>
    <dbReference type="NCBI Taxonomy" id="1197477"/>
    <lineage>
        <taxon>Bacteria</taxon>
        <taxon>Pseudomonadati</taxon>
        <taxon>Bacteroidota</taxon>
        <taxon>Flavobacteriia</taxon>
        <taxon>Flavobacteriales</taxon>
        <taxon>Flavobacteriaceae</taxon>
        <taxon>Mangrovimonas</taxon>
    </lineage>
</organism>
<dbReference type="STRING" id="1197477.IA57_06995"/>
<keyword evidence="2" id="KW-1185">Reference proteome</keyword>
<dbReference type="Proteomes" id="UP000028521">
    <property type="component" value="Unassembled WGS sequence"/>
</dbReference>
<proteinExistence type="predicted"/>
<sequence>MFSSKKRLDKAYKNAKVIPFDDASKFILFSDCHRGDNSFADDFANNRNIYFHALKHYYAEGFQYCELGDGDELWENLTFKSIFEAHKNVYLLLKAFHKNKRLHLCYGNHDMVYKNPDYVAKHLSTYFEPISGKDEELFPNLTYHEGLVLKHTTTNQELFLTHGHQADWWNYTFWRWSRFLVRILWKPLNVMGIADPTSPAKNYKELIKVEKRIKKWIVNNNNLLTIAGHTHRPRFPEPGDIAFFNDGSCVHPRSITGIEIENGAIALIKWQIATTDDGTLKIVRVLLEGPKPLTAYKTK</sequence>